<accession>A0A290Z2S6</accession>
<sequence>MTEMLPSPTSVTSPTWNSPCSLSPNGDAADRPPPSPPTIPGIPIPRPPMAFCPDDSLPLAA</sequence>
<reference evidence="2" key="1">
    <citation type="submission" date="2017-09" db="EMBL/GenBank/DDBJ databases">
        <title>Complete Genome Sequence of ansamitocin-producing Bacterium Actinosynnema pretiosum X47.</title>
        <authorList>
            <person name="Cao G."/>
            <person name="Zong G."/>
            <person name="Zhong C."/>
            <person name="Fu J."/>
        </authorList>
    </citation>
    <scope>NUCLEOTIDE SEQUENCE [LARGE SCALE GENOMIC DNA]</scope>
    <source>
        <strain evidence="2">X47</strain>
    </source>
</reference>
<feature type="region of interest" description="Disordered" evidence="1">
    <location>
        <begin position="1"/>
        <end position="61"/>
    </location>
</feature>
<keyword evidence="3" id="KW-1185">Reference proteome</keyword>
<evidence type="ECO:0000313" key="3">
    <source>
        <dbReference type="Proteomes" id="UP000218505"/>
    </source>
</evidence>
<dbReference type="KEGG" id="apre:CNX65_08610"/>
<organism evidence="2 3">
    <name type="scientific">Actinosynnema pretiosum</name>
    <dbReference type="NCBI Taxonomy" id="42197"/>
    <lineage>
        <taxon>Bacteria</taxon>
        <taxon>Bacillati</taxon>
        <taxon>Actinomycetota</taxon>
        <taxon>Actinomycetes</taxon>
        <taxon>Pseudonocardiales</taxon>
        <taxon>Pseudonocardiaceae</taxon>
        <taxon>Actinosynnema</taxon>
    </lineage>
</organism>
<gene>
    <name evidence="2" type="ORF">CNX65_08610</name>
</gene>
<dbReference type="EMBL" id="CP023445">
    <property type="protein sequence ID" value="ATE53340.1"/>
    <property type="molecule type" value="Genomic_DNA"/>
</dbReference>
<feature type="compositionally biased region" description="Polar residues" evidence="1">
    <location>
        <begin position="7"/>
        <end position="24"/>
    </location>
</feature>
<feature type="compositionally biased region" description="Pro residues" evidence="1">
    <location>
        <begin position="31"/>
        <end position="50"/>
    </location>
</feature>
<proteinExistence type="predicted"/>
<evidence type="ECO:0000256" key="1">
    <source>
        <dbReference type="SAM" id="MobiDB-lite"/>
    </source>
</evidence>
<name>A0A290Z2S6_9PSEU</name>
<evidence type="ECO:0000313" key="2">
    <source>
        <dbReference type="EMBL" id="ATE53340.1"/>
    </source>
</evidence>
<dbReference type="AlphaFoldDB" id="A0A290Z2S6"/>
<dbReference type="Proteomes" id="UP000218505">
    <property type="component" value="Chromosome"/>
</dbReference>
<protein>
    <submittedName>
        <fullName evidence="2">Uncharacterized protein</fullName>
    </submittedName>
</protein>